<evidence type="ECO:0000256" key="1">
    <source>
        <dbReference type="ARBA" id="ARBA00001933"/>
    </source>
</evidence>
<proteinExistence type="inferred from homology"/>
<evidence type="ECO:0000256" key="4">
    <source>
        <dbReference type="ARBA" id="ARBA00022898"/>
    </source>
</evidence>
<protein>
    <submittedName>
        <fullName evidence="6">Amino acid decarboxylase</fullName>
    </submittedName>
</protein>
<dbReference type="InterPro" id="IPR015424">
    <property type="entry name" value="PyrdxlP-dep_Trfase"/>
</dbReference>
<keyword evidence="5" id="KW-0456">Lyase</keyword>
<dbReference type="InterPro" id="IPR036633">
    <property type="entry name" value="Prn/Lys/Arg_de-COase_C_sf"/>
</dbReference>
<organism evidence="6 7">
    <name type="scientific">Streptomyces lincolnensis</name>
    <dbReference type="NCBI Taxonomy" id="1915"/>
    <lineage>
        <taxon>Bacteria</taxon>
        <taxon>Bacillati</taxon>
        <taxon>Actinomycetota</taxon>
        <taxon>Actinomycetes</taxon>
        <taxon>Kitasatosporales</taxon>
        <taxon>Streptomycetaceae</taxon>
        <taxon>Streptomyces</taxon>
    </lineage>
</organism>
<dbReference type="Gene3D" id="3.40.640.10">
    <property type="entry name" value="Type I PLP-dependent aspartate aminotransferase-like (Major domain)"/>
    <property type="match status" value="1"/>
</dbReference>
<dbReference type="RefSeq" id="WP_067426127.1">
    <property type="nucleotide sequence ID" value="NZ_CP016438.1"/>
</dbReference>
<dbReference type="SUPFAM" id="SSF55904">
    <property type="entry name" value="Ornithine decarboxylase C-terminal domain"/>
    <property type="match status" value="1"/>
</dbReference>
<dbReference type="Gene3D" id="3.90.100.10">
    <property type="entry name" value="Orn/Lys/Arg decarboxylase, C-terminal domain"/>
    <property type="match status" value="1"/>
</dbReference>
<reference evidence="6 7" key="1">
    <citation type="submission" date="2016-07" db="EMBL/GenBank/DDBJ databases">
        <title>Enhancement of antibiotic productionsby engineered nitrateutilization in actinobacteria.</title>
        <authorList>
            <person name="Meng S.C."/>
        </authorList>
    </citation>
    <scope>NUCLEOTIDE SEQUENCE [LARGE SCALE GENOMIC DNA]</scope>
    <source>
        <strain evidence="6 7">NRRL 2936</strain>
    </source>
</reference>
<dbReference type="Pfam" id="PF03711">
    <property type="entry name" value="OKR_DC_1_C"/>
    <property type="match status" value="1"/>
</dbReference>
<keyword evidence="3" id="KW-0210">Decarboxylase</keyword>
<dbReference type="PANTHER" id="PTHR43277:SF4">
    <property type="entry name" value="ARGININE DECARBOXYLASE"/>
    <property type="match status" value="1"/>
</dbReference>
<dbReference type="SUPFAM" id="SSF53383">
    <property type="entry name" value="PLP-dependent transferases"/>
    <property type="match status" value="1"/>
</dbReference>
<dbReference type="InterPro" id="IPR015421">
    <property type="entry name" value="PyrdxlP-dep_Trfase_major"/>
</dbReference>
<dbReference type="OrthoDB" id="9815233at2"/>
<accession>A0A1B1M1Y5</accession>
<evidence type="ECO:0000313" key="7">
    <source>
        <dbReference type="Proteomes" id="UP000092598"/>
    </source>
</evidence>
<keyword evidence="7" id="KW-1185">Reference proteome</keyword>
<gene>
    <name evidence="6" type="ORF">SLINC_0447</name>
</gene>
<dbReference type="InterPro" id="IPR052357">
    <property type="entry name" value="Orn_Lys_Arg_decarboxylase-I"/>
</dbReference>
<dbReference type="PATRIC" id="fig|1915.4.peg.549"/>
<dbReference type="Pfam" id="PF01276">
    <property type="entry name" value="OKR_DC_1"/>
    <property type="match status" value="1"/>
</dbReference>
<dbReference type="EMBL" id="CP016438">
    <property type="protein sequence ID" value="ANS62671.1"/>
    <property type="molecule type" value="Genomic_DNA"/>
</dbReference>
<comment type="similarity">
    <text evidence="2">Belongs to the Orn/Lys/Arg decarboxylase class-I family.</text>
</comment>
<dbReference type="Proteomes" id="UP000092598">
    <property type="component" value="Chromosome"/>
</dbReference>
<evidence type="ECO:0000256" key="5">
    <source>
        <dbReference type="ARBA" id="ARBA00023239"/>
    </source>
</evidence>
<dbReference type="InterPro" id="IPR000310">
    <property type="entry name" value="Orn/Lys/Arg_deCO2ase_major_dom"/>
</dbReference>
<evidence type="ECO:0000256" key="3">
    <source>
        <dbReference type="ARBA" id="ARBA00022793"/>
    </source>
</evidence>
<dbReference type="PANTHER" id="PTHR43277">
    <property type="entry name" value="ARGININE DECARBOXYLASE"/>
    <property type="match status" value="1"/>
</dbReference>
<dbReference type="CDD" id="cd00615">
    <property type="entry name" value="Orn_deC_like"/>
    <property type="match status" value="1"/>
</dbReference>
<dbReference type="InterPro" id="IPR008286">
    <property type="entry name" value="Prn/Lys/Arg_de-COase_C"/>
</dbReference>
<evidence type="ECO:0000313" key="6">
    <source>
        <dbReference type="EMBL" id="ANS62671.1"/>
    </source>
</evidence>
<dbReference type="KEGG" id="sls:SLINC_0447"/>
<dbReference type="STRING" id="1915.SLINC_0447"/>
<dbReference type="AlphaFoldDB" id="A0A1B1M1Y5"/>
<keyword evidence="4" id="KW-0663">Pyridoxal phosphate</keyword>
<comment type="cofactor">
    <cofactor evidence="1">
        <name>pyridoxal 5'-phosphate</name>
        <dbReference type="ChEBI" id="CHEBI:597326"/>
    </cofactor>
</comment>
<evidence type="ECO:0000256" key="2">
    <source>
        <dbReference type="ARBA" id="ARBA00010671"/>
    </source>
</evidence>
<sequence>MAPADHTSAPVLEALADYHRQGRLTFAPPGHKQARGADPAVREVLGDAVFLGDVLASGGLDDRLTRGRVLERAQELMADAVHAEHTFFTTCGTSLSVKAAMLAVAGPHEKLLIGRDAHKSVVAGLILSGIEPVWLEPRWDAERRLAHPPSAPEFEEAFEAHPDAKGALITSPTPYGSCADLGAVAEVCHRRSVPLIVDEAWGAHLPFHPELPSWAMDAGADICVTSIHKMGSGLEQGSVFHLQGDLVPAELLRMRADLLGTTSPSVLLFAGLDGWRRQMALHGKELLGAALDLAAETRHAIEEIDGLHVNDRGDFCGAGLADDFDPLPGVIDVSALGITGYQAADWLREHRAIDAHLTDHRRIGAQITHADDRETVGQLLAALKDLVRVAPELRPGPRVEVPLPDELRMEQARLPRDAFFGPAENVPVTEAAGRVAAEMITPYPPGIPAILPGERLTEPVLRYLRTGKDAGMNLPDATDGDLESIRVVTRDAE</sequence>
<dbReference type="GO" id="GO:0016831">
    <property type="term" value="F:carboxy-lyase activity"/>
    <property type="evidence" value="ECO:0007669"/>
    <property type="project" value="UniProtKB-KW"/>
</dbReference>
<name>A0A1B1M1Y5_STRLN</name>